<dbReference type="InterPro" id="IPR011045">
    <property type="entry name" value="N2O_reductase_N"/>
</dbReference>
<comment type="caution">
    <text evidence="4">The sequence shown here is derived from an EMBL/GenBank/DDBJ whole genome shotgun (WGS) entry which is preliminary data.</text>
</comment>
<dbReference type="InterPro" id="IPR041114">
    <property type="entry name" value="Nos_propeller"/>
</dbReference>
<dbReference type="GO" id="GO:0005507">
    <property type="term" value="F:copper ion binding"/>
    <property type="evidence" value="ECO:0007669"/>
    <property type="project" value="InterPro"/>
</dbReference>
<gene>
    <name evidence="4" type="primary">nosZ</name>
    <name evidence="4" type="ORF">GWO68_07720</name>
</gene>
<dbReference type="EC" id="1.7.2.4" evidence="4"/>
<dbReference type="RefSeq" id="WP_162345867.1">
    <property type="nucleotide sequence ID" value="NZ_JAAEAA010000008.1"/>
</dbReference>
<dbReference type="Gene3D" id="2.130.10.10">
    <property type="entry name" value="YVTN repeat-like/Quinoprotein amine dehydrogenase"/>
    <property type="match status" value="1"/>
</dbReference>
<dbReference type="InterPro" id="IPR008972">
    <property type="entry name" value="Cupredoxin"/>
</dbReference>
<sequence length="681" mass="74437">METLINKLKTAAPKAALLMAIAAGSALQSCSKSDGSGNGGATADALSSDAASAVYVAPGKHDELYSFLSGGFNGQVSVYGIPSGRLLKIIPVFSQHAENGYGYNEETKAMLNTSHGFVPWDDLHHPKLSRANGTTDGRWLFVNGNNTPRVARIDLKTFETVEIMEIPNSAGNHCSPYPTNNNEYVIAGTRFSVPLDMKGGTSDVSLENYEKEFRGSISFIKIDPKEGDMELDFQILVPGFDYDLANGGKGPSEDWVFFTTYNSEKAGTLKEIGASQNDKDYLAAINWKLAAKYAKEGKLHEMPANYYHNKMDKGTHTAKSTVKKNVRYLLPEECPGMMYLLPAPKSPHGIDVDPSGEFMVVSGKLASAIPVFSFAKMQDAIKNKAFDGEKNGIPVLKYESVLKGEVKEPGLGPLHTEFDGKGNAYTSMFVSSEVVKWKLNDLKVVDRIPVYYSVGHLMIPGGDTKEPYGKYLVAMNKITKDRYLPTGPELAHAAQLIDISGEKMKLLLDFPTVAEPHYAQAIVANKVAPNSVKFHKLDENKHPQAARKESEANVTRKGNVVHAKMTSIRSHFTPDNIEGVQVGDTVYFHVTNLEQDWDVPHGFAVMGANTSETLIMPGATQTLKWVPKKAGVYPMYCTDFCSALHQEMQGYIRVSPKGSNVPIKFSTGKKKQNIPGVASTK</sequence>
<name>A0A6B2GXX0_9BACT</name>
<dbReference type="PANTHER" id="PTHR42838">
    <property type="entry name" value="CYTOCHROME C OXIDASE SUBUNIT II"/>
    <property type="match status" value="1"/>
</dbReference>
<dbReference type="CDD" id="cd04223">
    <property type="entry name" value="N2OR_C"/>
    <property type="match status" value="1"/>
</dbReference>
<dbReference type="Pfam" id="PF18764">
    <property type="entry name" value="nos_propeller"/>
    <property type="match status" value="1"/>
</dbReference>
<dbReference type="SUPFAM" id="SSF49503">
    <property type="entry name" value="Cupredoxins"/>
    <property type="match status" value="1"/>
</dbReference>
<dbReference type="PROSITE" id="PS51257">
    <property type="entry name" value="PROKAR_LIPOPROTEIN"/>
    <property type="match status" value="1"/>
</dbReference>
<dbReference type="InterPro" id="IPR001505">
    <property type="entry name" value="Copper_CuA"/>
</dbReference>
<comment type="subcellular location">
    <subcellularLocation>
        <location evidence="1">Cell envelope</location>
    </subcellularLocation>
</comment>
<keyword evidence="5" id="KW-1185">Reference proteome</keyword>
<proteinExistence type="predicted"/>
<dbReference type="InterPro" id="IPR051403">
    <property type="entry name" value="NosZ/Cyto_c_oxidase_sub2"/>
</dbReference>
<reference evidence="4 5" key="1">
    <citation type="submission" date="2020-01" db="EMBL/GenBank/DDBJ databases">
        <authorList>
            <person name="Kim M.K."/>
        </authorList>
    </citation>
    <scope>NUCLEOTIDE SEQUENCE [LARGE SCALE GENOMIC DNA]</scope>
    <source>
        <strain evidence="4 5">BT213</strain>
    </source>
</reference>
<dbReference type="GO" id="GO:0030313">
    <property type="term" value="C:cell envelope"/>
    <property type="evidence" value="ECO:0007669"/>
    <property type="project" value="UniProtKB-SubCell"/>
</dbReference>
<evidence type="ECO:0000256" key="3">
    <source>
        <dbReference type="ARBA" id="ARBA00023008"/>
    </source>
</evidence>
<organism evidence="4 5">
    <name type="scientific">Pontibacter fetidus</name>
    <dbReference type="NCBI Taxonomy" id="2700082"/>
    <lineage>
        <taxon>Bacteria</taxon>
        <taxon>Pseudomonadati</taxon>
        <taxon>Bacteroidota</taxon>
        <taxon>Cytophagia</taxon>
        <taxon>Cytophagales</taxon>
        <taxon>Hymenobacteraceae</taxon>
        <taxon>Pontibacter</taxon>
    </lineage>
</organism>
<accession>A0A6B2GXX0</accession>
<dbReference type="InterPro" id="IPR034205">
    <property type="entry name" value="N2OR_C"/>
</dbReference>
<dbReference type="SUPFAM" id="SSF50974">
    <property type="entry name" value="Nitrous oxide reductase, N-terminal domain"/>
    <property type="match status" value="1"/>
</dbReference>
<protein>
    <submittedName>
        <fullName evidence="4">Sec-dependent nitrous-oxide reductase</fullName>
        <ecNumber evidence="4">1.7.2.4</ecNumber>
    </submittedName>
</protein>
<evidence type="ECO:0000256" key="1">
    <source>
        <dbReference type="ARBA" id="ARBA00004196"/>
    </source>
</evidence>
<dbReference type="Proteomes" id="UP000478546">
    <property type="component" value="Unassembled WGS sequence"/>
</dbReference>
<keyword evidence="3" id="KW-0186">Copper</keyword>
<keyword evidence="4" id="KW-0560">Oxidoreductase</keyword>
<dbReference type="PROSITE" id="PS00078">
    <property type="entry name" value="COX2"/>
    <property type="match status" value="1"/>
</dbReference>
<dbReference type="AlphaFoldDB" id="A0A6B2GXX0"/>
<keyword evidence="2" id="KW-0479">Metal-binding</keyword>
<evidence type="ECO:0000313" key="4">
    <source>
        <dbReference type="EMBL" id="NDK55799.1"/>
    </source>
</evidence>
<dbReference type="PANTHER" id="PTHR42838:SF2">
    <property type="entry name" value="NITROUS-OXIDE REDUCTASE"/>
    <property type="match status" value="1"/>
</dbReference>
<dbReference type="InterPro" id="IPR026468">
    <property type="entry name" value="Nitrous_oxide_Rdtase_Sec-dep"/>
</dbReference>
<dbReference type="Gene3D" id="2.60.40.420">
    <property type="entry name" value="Cupredoxins - blue copper proteins"/>
    <property type="match status" value="1"/>
</dbReference>
<evidence type="ECO:0000256" key="2">
    <source>
        <dbReference type="ARBA" id="ARBA00022723"/>
    </source>
</evidence>
<dbReference type="EMBL" id="JAAEAA010000008">
    <property type="protein sequence ID" value="NDK55799.1"/>
    <property type="molecule type" value="Genomic_DNA"/>
</dbReference>
<dbReference type="GO" id="GO:0050304">
    <property type="term" value="F:nitrous-oxide reductase activity"/>
    <property type="evidence" value="ECO:0007669"/>
    <property type="project" value="UniProtKB-EC"/>
</dbReference>
<dbReference type="InterPro" id="IPR015943">
    <property type="entry name" value="WD40/YVTN_repeat-like_dom_sf"/>
</dbReference>
<evidence type="ECO:0000313" key="5">
    <source>
        <dbReference type="Proteomes" id="UP000478546"/>
    </source>
</evidence>
<dbReference type="NCBIfam" id="TIGR04246">
    <property type="entry name" value="nitrous_NosZ_Gp"/>
    <property type="match status" value="1"/>
</dbReference>